<accession>A0A9X3J7N7</accession>
<dbReference type="RefSeq" id="WP_343334513.1">
    <property type="nucleotide sequence ID" value="NZ_JAPOHD010000031.1"/>
</dbReference>
<dbReference type="InterPro" id="IPR009327">
    <property type="entry name" value="Cupin_DUF985"/>
</dbReference>
<dbReference type="PANTHER" id="PTHR33387">
    <property type="entry name" value="RMLC-LIKE JELLY ROLL FOLD PROTEIN"/>
    <property type="match status" value="1"/>
</dbReference>
<evidence type="ECO:0000259" key="1">
    <source>
        <dbReference type="Pfam" id="PF06172"/>
    </source>
</evidence>
<reference evidence="2" key="1">
    <citation type="submission" date="2022-11" db="EMBL/GenBank/DDBJ databases">
        <title>Marilongibacter aestuarii gen. nov., sp. nov., isolated from tidal flat sediment.</title>
        <authorList>
            <person name="Jiayan W."/>
        </authorList>
    </citation>
    <scope>NUCLEOTIDE SEQUENCE</scope>
    <source>
        <strain evidence="2">Z1-6</strain>
    </source>
</reference>
<organism evidence="2 3">
    <name type="scientific">Draconibacterium aestuarii</name>
    <dbReference type="NCBI Taxonomy" id="2998507"/>
    <lineage>
        <taxon>Bacteria</taxon>
        <taxon>Pseudomonadati</taxon>
        <taxon>Bacteroidota</taxon>
        <taxon>Bacteroidia</taxon>
        <taxon>Marinilabiliales</taxon>
        <taxon>Prolixibacteraceae</taxon>
        <taxon>Draconibacterium</taxon>
    </lineage>
</organism>
<dbReference type="InterPro" id="IPR014710">
    <property type="entry name" value="RmlC-like_jellyroll"/>
</dbReference>
<comment type="caution">
    <text evidence="2">The sequence shown here is derived from an EMBL/GenBank/DDBJ whole genome shotgun (WGS) entry which is preliminary data.</text>
</comment>
<dbReference type="Proteomes" id="UP001145087">
    <property type="component" value="Unassembled WGS sequence"/>
</dbReference>
<dbReference type="Pfam" id="PF06172">
    <property type="entry name" value="Cupin_5"/>
    <property type="match status" value="1"/>
</dbReference>
<dbReference type="EMBL" id="JAPOHD010000031">
    <property type="protein sequence ID" value="MCY1722187.1"/>
    <property type="molecule type" value="Genomic_DNA"/>
</dbReference>
<dbReference type="InterPro" id="IPR011051">
    <property type="entry name" value="RmlC_Cupin_sf"/>
</dbReference>
<sequence length="166" mass="19397">MKSPQFWIEKLALQKHPEGGWFKEVYRSAERIKKESLPADFSGDRNFSTSIYYLLEGTQFSAFHKIKSDELWHFYTGNSGVEILWIEEGIRRKEKLGVDIENKEQFQLTVPKNRWFAARLLNTNGFALVGCTVSPGFHFEDFELADKSLMNEFPRLKNDIAELIRD</sequence>
<name>A0A9X3J7N7_9BACT</name>
<dbReference type="AlphaFoldDB" id="A0A9X3J7N7"/>
<evidence type="ECO:0000313" key="2">
    <source>
        <dbReference type="EMBL" id="MCY1722187.1"/>
    </source>
</evidence>
<proteinExistence type="predicted"/>
<keyword evidence="3" id="KW-1185">Reference proteome</keyword>
<dbReference type="PANTHER" id="PTHR33387:SF3">
    <property type="entry name" value="DUF985 DOMAIN-CONTAINING PROTEIN"/>
    <property type="match status" value="1"/>
</dbReference>
<gene>
    <name evidence="2" type="ORF">OU798_17670</name>
</gene>
<dbReference type="InterPro" id="IPR039935">
    <property type="entry name" value="YML079W-like"/>
</dbReference>
<dbReference type="Gene3D" id="2.60.120.10">
    <property type="entry name" value="Jelly Rolls"/>
    <property type="match status" value="1"/>
</dbReference>
<dbReference type="CDD" id="cd06121">
    <property type="entry name" value="cupin_YML079wp"/>
    <property type="match status" value="1"/>
</dbReference>
<evidence type="ECO:0000313" key="3">
    <source>
        <dbReference type="Proteomes" id="UP001145087"/>
    </source>
</evidence>
<feature type="domain" description="DUF985" evidence="1">
    <location>
        <begin position="6"/>
        <end position="145"/>
    </location>
</feature>
<protein>
    <submittedName>
        <fullName evidence="2">Cupin domain-containing protein</fullName>
    </submittedName>
</protein>
<dbReference type="SUPFAM" id="SSF51182">
    <property type="entry name" value="RmlC-like cupins"/>
    <property type="match status" value="1"/>
</dbReference>